<evidence type="ECO:0000313" key="4">
    <source>
        <dbReference type="EMBL" id="GLC90237.1"/>
    </source>
</evidence>
<feature type="chain" id="PRO_5046378317" description="DUF1541 domain-containing protein" evidence="2">
    <location>
        <begin position="23"/>
        <end position="184"/>
    </location>
</feature>
<evidence type="ECO:0000313" key="5">
    <source>
        <dbReference type="Proteomes" id="UP001065593"/>
    </source>
</evidence>
<feature type="domain" description="DUF1541" evidence="3">
    <location>
        <begin position="127"/>
        <end position="178"/>
    </location>
</feature>
<reference evidence="4" key="1">
    <citation type="submission" date="2022-08" db="EMBL/GenBank/DDBJ databases">
        <title>Draft genome sequence of Lysinibacillus sp. strain KH24.</title>
        <authorList>
            <person name="Kanbe H."/>
            <person name="Itoh H."/>
        </authorList>
    </citation>
    <scope>NUCLEOTIDE SEQUENCE</scope>
    <source>
        <strain evidence="4">KH24</strain>
    </source>
</reference>
<comment type="caution">
    <text evidence="4">The sequence shown here is derived from an EMBL/GenBank/DDBJ whole genome shotgun (WGS) entry which is preliminary data.</text>
</comment>
<feature type="region of interest" description="Disordered" evidence="1">
    <location>
        <begin position="24"/>
        <end position="46"/>
    </location>
</feature>
<evidence type="ECO:0000259" key="3">
    <source>
        <dbReference type="Pfam" id="PF07563"/>
    </source>
</evidence>
<keyword evidence="2" id="KW-0732">Signal</keyword>
<dbReference type="Proteomes" id="UP001065593">
    <property type="component" value="Unassembled WGS sequence"/>
</dbReference>
<dbReference type="PROSITE" id="PS51257">
    <property type="entry name" value="PROKAR_LIPOPROTEIN"/>
    <property type="match status" value="1"/>
</dbReference>
<evidence type="ECO:0000256" key="2">
    <source>
        <dbReference type="SAM" id="SignalP"/>
    </source>
</evidence>
<gene>
    <name evidence="4" type="primary">ydhK</name>
    <name evidence="4" type="ORF">LYSBPC_33640</name>
</gene>
<dbReference type="Gene3D" id="2.30.30.1210">
    <property type="entry name" value="Domain of unknown function DUF1541"/>
    <property type="match status" value="1"/>
</dbReference>
<dbReference type="InterPro" id="IPR011438">
    <property type="entry name" value="DUF1541"/>
</dbReference>
<dbReference type="EMBL" id="BRZA01000007">
    <property type="protein sequence ID" value="GLC90237.1"/>
    <property type="molecule type" value="Genomic_DNA"/>
</dbReference>
<proteinExistence type="predicted"/>
<accession>A0ABQ5NPD5</accession>
<feature type="signal peptide" evidence="2">
    <location>
        <begin position="1"/>
        <end position="22"/>
    </location>
</feature>
<dbReference type="RefSeq" id="WP_264990146.1">
    <property type="nucleotide sequence ID" value="NZ_BRZA01000007.1"/>
</dbReference>
<sequence>MTFKTKWTIGIAIVTLALSACTADSSKPESNDAEQMDHSTMNHSNSGELPATLKNAEHPKFPIGSTAIITDGHMDGMKGAEATIVGAYNTTAYSISYTPTTGGAPVKNHKWVIHEELINPDNTPLAPGTKIKTSASHIAGMEDATVVIDTAVETTVYMVDYTDTATGENVKNHQWVTEEELTAK</sequence>
<evidence type="ECO:0000256" key="1">
    <source>
        <dbReference type="SAM" id="MobiDB-lite"/>
    </source>
</evidence>
<organism evidence="4 5">
    <name type="scientific">Lysinibacillus piscis</name>
    <dbReference type="NCBI Taxonomy" id="2518931"/>
    <lineage>
        <taxon>Bacteria</taxon>
        <taxon>Bacillati</taxon>
        <taxon>Bacillota</taxon>
        <taxon>Bacilli</taxon>
        <taxon>Bacillales</taxon>
        <taxon>Bacillaceae</taxon>
        <taxon>Lysinibacillus</taxon>
    </lineage>
</organism>
<keyword evidence="5" id="KW-1185">Reference proteome</keyword>
<feature type="domain" description="DUF1541" evidence="3">
    <location>
        <begin position="64"/>
        <end position="114"/>
    </location>
</feature>
<dbReference type="Pfam" id="PF07563">
    <property type="entry name" value="DUF1541"/>
    <property type="match status" value="2"/>
</dbReference>
<protein>
    <recommendedName>
        <fullName evidence="3">DUF1541 domain-containing protein</fullName>
    </recommendedName>
</protein>
<name>A0ABQ5NPD5_9BACI</name>